<reference evidence="1" key="1">
    <citation type="submission" date="2021-06" db="EMBL/GenBank/DDBJ databases">
        <authorList>
            <person name="Hodson N. C."/>
            <person name="Mongue J. A."/>
            <person name="Jaron S. K."/>
        </authorList>
    </citation>
    <scope>NUCLEOTIDE SEQUENCE</scope>
</reference>
<dbReference type="Proteomes" id="UP000708208">
    <property type="component" value="Unassembled WGS sequence"/>
</dbReference>
<evidence type="ECO:0000313" key="1">
    <source>
        <dbReference type="EMBL" id="CAG7816992.1"/>
    </source>
</evidence>
<keyword evidence="2" id="KW-1185">Reference proteome</keyword>
<evidence type="ECO:0000313" key="2">
    <source>
        <dbReference type="Proteomes" id="UP000708208"/>
    </source>
</evidence>
<proteinExistence type="predicted"/>
<accession>A0A8J2KPR6</accession>
<comment type="caution">
    <text evidence="1">The sequence shown here is derived from an EMBL/GenBank/DDBJ whole genome shotgun (WGS) entry which is preliminary data.</text>
</comment>
<organism evidence="1 2">
    <name type="scientific">Allacma fusca</name>
    <dbReference type="NCBI Taxonomy" id="39272"/>
    <lineage>
        <taxon>Eukaryota</taxon>
        <taxon>Metazoa</taxon>
        <taxon>Ecdysozoa</taxon>
        <taxon>Arthropoda</taxon>
        <taxon>Hexapoda</taxon>
        <taxon>Collembola</taxon>
        <taxon>Symphypleona</taxon>
        <taxon>Sminthuridae</taxon>
        <taxon>Allacma</taxon>
    </lineage>
</organism>
<name>A0A8J2KPR6_9HEXA</name>
<sequence length="8" mass="931">DFVITHSI</sequence>
<gene>
    <name evidence="1" type="ORF">AFUS01_LOCUS27582</name>
</gene>
<protein>
    <submittedName>
        <fullName evidence="1">Uncharacterized protein</fullName>
    </submittedName>
</protein>
<feature type="non-terminal residue" evidence="1">
    <location>
        <position position="1"/>
    </location>
</feature>
<dbReference type="EMBL" id="CAJVCH010384236">
    <property type="protein sequence ID" value="CAG7816992.1"/>
    <property type="molecule type" value="Genomic_DNA"/>
</dbReference>